<keyword evidence="1" id="KW-0812">Transmembrane</keyword>
<keyword evidence="1" id="KW-0472">Membrane</keyword>
<dbReference type="AlphaFoldDB" id="C4JLV9"/>
<dbReference type="InParanoid" id="C4JLV9"/>
<keyword evidence="4" id="KW-1185">Reference proteome</keyword>
<dbReference type="OrthoDB" id="1523883at2759"/>
<feature type="transmembrane region" description="Helical" evidence="1">
    <location>
        <begin position="82"/>
        <end position="99"/>
    </location>
</feature>
<evidence type="ECO:0000256" key="2">
    <source>
        <dbReference type="SAM" id="SignalP"/>
    </source>
</evidence>
<feature type="transmembrane region" description="Helical" evidence="1">
    <location>
        <begin position="54"/>
        <end position="75"/>
    </location>
</feature>
<gene>
    <name evidence="3" type="ORF">UREG_03817</name>
</gene>
<sequence>MATIIALGPLASCAAAFMCSAVQQRSMKSFLNRSIPPTARHALYFQWFSEFKKAMYLSAPSHLLTLVLCFINLASSTSRATSTLWTGGIFFTIAHVYPIRLGVRHLTLSQDGWNEKSTGEAFAWVKSFVDVNGQRLLIVDLPGFLCIAGAVVLENLR</sequence>
<accession>C4JLV9</accession>
<dbReference type="GeneID" id="8444193"/>
<dbReference type="Proteomes" id="UP000002058">
    <property type="component" value="Unassembled WGS sequence"/>
</dbReference>
<feature type="transmembrane region" description="Helical" evidence="1">
    <location>
        <begin position="136"/>
        <end position="156"/>
    </location>
</feature>
<dbReference type="HOGENOM" id="CLU_1644884_0_0_1"/>
<dbReference type="KEGG" id="ure:UREG_03817"/>
<reference evidence="4" key="1">
    <citation type="journal article" date="2009" name="Genome Res.">
        <title>Comparative genomic analyses of the human fungal pathogens Coccidioides and their relatives.</title>
        <authorList>
            <person name="Sharpton T.J."/>
            <person name="Stajich J.E."/>
            <person name="Rounsley S.D."/>
            <person name="Gardner M.J."/>
            <person name="Wortman J.R."/>
            <person name="Jordar V.S."/>
            <person name="Maiti R."/>
            <person name="Kodira C.D."/>
            <person name="Neafsey D.E."/>
            <person name="Zeng Q."/>
            <person name="Hung C.-Y."/>
            <person name="McMahan C."/>
            <person name="Muszewska A."/>
            <person name="Grynberg M."/>
            <person name="Mandel M.A."/>
            <person name="Kellner E.M."/>
            <person name="Barker B.M."/>
            <person name="Galgiani J.N."/>
            <person name="Orbach M.J."/>
            <person name="Kirkland T.N."/>
            <person name="Cole G.T."/>
            <person name="Henn M.R."/>
            <person name="Birren B.W."/>
            <person name="Taylor J.W."/>
        </authorList>
    </citation>
    <scope>NUCLEOTIDE SEQUENCE [LARGE SCALE GENOMIC DNA]</scope>
    <source>
        <strain evidence="4">UAMH 1704</strain>
    </source>
</reference>
<evidence type="ECO:0000313" key="4">
    <source>
        <dbReference type="Proteomes" id="UP000002058"/>
    </source>
</evidence>
<dbReference type="VEuPathDB" id="FungiDB:UREG_03817"/>
<evidence type="ECO:0000256" key="1">
    <source>
        <dbReference type="SAM" id="Phobius"/>
    </source>
</evidence>
<organism evidence="3 4">
    <name type="scientific">Uncinocarpus reesii (strain UAMH 1704)</name>
    <dbReference type="NCBI Taxonomy" id="336963"/>
    <lineage>
        <taxon>Eukaryota</taxon>
        <taxon>Fungi</taxon>
        <taxon>Dikarya</taxon>
        <taxon>Ascomycota</taxon>
        <taxon>Pezizomycotina</taxon>
        <taxon>Eurotiomycetes</taxon>
        <taxon>Eurotiomycetidae</taxon>
        <taxon>Onygenales</taxon>
        <taxon>Onygenaceae</taxon>
        <taxon>Uncinocarpus</taxon>
    </lineage>
</organism>
<feature type="chain" id="PRO_5002939360" evidence="2">
    <location>
        <begin position="17"/>
        <end position="157"/>
    </location>
</feature>
<name>C4JLV9_UNCRE</name>
<dbReference type="RefSeq" id="XP_002544300.1">
    <property type="nucleotide sequence ID" value="XM_002544254.1"/>
</dbReference>
<protein>
    <submittedName>
        <fullName evidence="3">Uncharacterized protein</fullName>
    </submittedName>
</protein>
<keyword evidence="2" id="KW-0732">Signal</keyword>
<dbReference type="eggNOG" id="ENOG502T4ZC">
    <property type="taxonomic scope" value="Eukaryota"/>
</dbReference>
<keyword evidence="1" id="KW-1133">Transmembrane helix</keyword>
<dbReference type="OMA" id="AAFMCSA"/>
<evidence type="ECO:0000313" key="3">
    <source>
        <dbReference type="EMBL" id="EEP78971.1"/>
    </source>
</evidence>
<proteinExistence type="predicted"/>
<dbReference type="EMBL" id="CH476616">
    <property type="protein sequence ID" value="EEP78971.1"/>
    <property type="molecule type" value="Genomic_DNA"/>
</dbReference>
<feature type="signal peptide" evidence="2">
    <location>
        <begin position="1"/>
        <end position="16"/>
    </location>
</feature>